<comment type="caution">
    <text evidence="2">The sequence shown here is derived from an EMBL/GenBank/DDBJ whole genome shotgun (WGS) entry which is preliminary data.</text>
</comment>
<accession>A0A6I3L5L2</accession>
<evidence type="ECO:0008006" key="4">
    <source>
        <dbReference type="Google" id="ProtNLM"/>
    </source>
</evidence>
<dbReference type="RefSeq" id="WP_154791584.1">
    <property type="nucleotide sequence ID" value="NZ_WMBB01000020.1"/>
</dbReference>
<dbReference type="Proteomes" id="UP000432464">
    <property type="component" value="Unassembled WGS sequence"/>
</dbReference>
<reference evidence="2 3" key="1">
    <citation type="submission" date="2019-11" db="EMBL/GenBank/DDBJ databases">
        <title>Nocardia sp. nov. CT2-14 isolated from soil.</title>
        <authorList>
            <person name="Kanchanasin P."/>
            <person name="Tanasupawat S."/>
            <person name="Yuki M."/>
            <person name="Kudo T."/>
        </authorList>
    </citation>
    <scope>NUCLEOTIDE SEQUENCE [LARGE SCALE GENOMIC DNA]</scope>
    <source>
        <strain evidence="2 3">CT2-14</strain>
    </source>
</reference>
<protein>
    <recommendedName>
        <fullName evidence="4">AttH domain-containing protein</fullName>
    </recommendedName>
</protein>
<name>A0A6I3L5L2_9NOCA</name>
<sequence>MSRSLAERRNAHLARLLGRFFHAYAPEDAPLPRGPLLRPHTRGKRFTFSHYNVVIPDLPAPHRHLTCLALIGTAGVEVFDLDDMVADTPRTTATLAVGTAAPGASWFRRYSTRRDCRFEQDGSHIQIGENLTLTGAFPDYEIVVEQPELRLDITAHCTGQVTWFARSPIYQHLGYPATYQGTLTWKGRTQQISGILSLEHARALSLTAIRDTAVPQPLKLPWNFFTYQVIKLAPDTLLMLASAEAFQQPVLTGAWIKQTDGRSRRHVDDSVVFEVLRYQDQPHIAPNGAEMLLPAEFRWRIHNDDGAVTTEINARYDTDPVFGIGQGWIGGYSYNGHHDGKPITGTGYIEYVRTRPTAPNPTRPKSPTAQIATPSPKPNSPGFN</sequence>
<evidence type="ECO:0000256" key="1">
    <source>
        <dbReference type="SAM" id="MobiDB-lite"/>
    </source>
</evidence>
<proteinExistence type="predicted"/>
<dbReference type="AlphaFoldDB" id="A0A6I3L5L2"/>
<dbReference type="Pfam" id="PF20375">
    <property type="entry name" value="DUF6670"/>
    <property type="match status" value="1"/>
</dbReference>
<gene>
    <name evidence="2" type="ORF">GLP40_31120</name>
</gene>
<feature type="compositionally biased region" description="Pro residues" evidence="1">
    <location>
        <begin position="375"/>
        <end position="384"/>
    </location>
</feature>
<evidence type="ECO:0000313" key="3">
    <source>
        <dbReference type="Proteomes" id="UP000432464"/>
    </source>
</evidence>
<dbReference type="EMBL" id="WMBB01000020">
    <property type="protein sequence ID" value="MTE17177.1"/>
    <property type="molecule type" value="Genomic_DNA"/>
</dbReference>
<evidence type="ECO:0000313" key="2">
    <source>
        <dbReference type="EMBL" id="MTE17177.1"/>
    </source>
</evidence>
<dbReference type="InterPro" id="IPR046611">
    <property type="entry name" value="DUF6670"/>
</dbReference>
<feature type="region of interest" description="Disordered" evidence="1">
    <location>
        <begin position="354"/>
        <end position="384"/>
    </location>
</feature>
<keyword evidence="3" id="KW-1185">Reference proteome</keyword>
<dbReference type="SUPFAM" id="SSF159245">
    <property type="entry name" value="AttH-like"/>
    <property type="match status" value="1"/>
</dbReference>
<organism evidence="2 3">
    <name type="scientific">Nocardia aurantiaca</name>
    <dbReference type="NCBI Taxonomy" id="2675850"/>
    <lineage>
        <taxon>Bacteria</taxon>
        <taxon>Bacillati</taxon>
        <taxon>Actinomycetota</taxon>
        <taxon>Actinomycetes</taxon>
        <taxon>Mycobacteriales</taxon>
        <taxon>Nocardiaceae</taxon>
        <taxon>Nocardia</taxon>
    </lineage>
</organism>